<keyword evidence="1" id="KW-0175">Coiled coil</keyword>
<feature type="region of interest" description="Disordered" evidence="2">
    <location>
        <begin position="1"/>
        <end position="31"/>
    </location>
</feature>
<dbReference type="AlphaFoldDB" id="A0A0D2N207"/>
<feature type="compositionally biased region" description="Low complexity" evidence="2">
    <location>
        <begin position="376"/>
        <end position="391"/>
    </location>
</feature>
<gene>
    <name evidence="3" type="ORF">HYPSUDRAFT_209722</name>
</gene>
<evidence type="ECO:0000313" key="4">
    <source>
        <dbReference type="Proteomes" id="UP000054270"/>
    </source>
</evidence>
<feature type="region of interest" description="Disordered" evidence="2">
    <location>
        <begin position="428"/>
        <end position="478"/>
    </location>
</feature>
<sequence>MSKKKSQHKKDLPVERHKSASRKLKTSLTRKRWRTGKSKPVYRLTNIQKAQLQVARKQRKKDLNEALAEARARIWDEAKQLRERFGSHTEQYYYEQLLQTGRLTKTTCKVNRWNAFLHAEVKRINEGLEPGHRKKATELMSDISHRWNRMSVDEQQTVTNPLVDEVEALREMKKLSTRNVPIEAFGDASHSLMQLEKEIHNLHARTSTEIVLIAVRSTLDAYLRPFTITTSQRGEDFIRIATNGELSALAMQYEAYCVSGVKGVVNNYVQDLLELKKKTAAIITQKLRDTAKTKISRMIYTNFDDAITDKHGVVIEGWPPGIKFCSPSDIKTWNEVKVLYHAWESGTAKFRLMSIAEWKVWSDNRFDALNAPPVIDSPSDDAPSGDAPTDAPSDDEPRASGDVTSDVPSDGAALSGQAINQQIPTACSVDDHQVPNAPVSPTDALMSTRQCRSRNSTKSKTSRVKFPRSHCLSTPAHT</sequence>
<dbReference type="Proteomes" id="UP000054270">
    <property type="component" value="Unassembled WGS sequence"/>
</dbReference>
<evidence type="ECO:0000256" key="2">
    <source>
        <dbReference type="SAM" id="MobiDB-lite"/>
    </source>
</evidence>
<feature type="region of interest" description="Disordered" evidence="2">
    <location>
        <begin position="371"/>
        <end position="412"/>
    </location>
</feature>
<protein>
    <submittedName>
        <fullName evidence="3">Uncharacterized protein</fullName>
    </submittedName>
</protein>
<evidence type="ECO:0000256" key="1">
    <source>
        <dbReference type="SAM" id="Coils"/>
    </source>
</evidence>
<evidence type="ECO:0000313" key="3">
    <source>
        <dbReference type="EMBL" id="KJA13224.1"/>
    </source>
</evidence>
<feature type="compositionally biased region" description="Basic residues" evidence="2">
    <location>
        <begin position="451"/>
        <end position="468"/>
    </location>
</feature>
<proteinExistence type="predicted"/>
<reference evidence="4" key="1">
    <citation type="submission" date="2014-04" db="EMBL/GenBank/DDBJ databases">
        <title>Evolutionary Origins and Diversification of the Mycorrhizal Mutualists.</title>
        <authorList>
            <consortium name="DOE Joint Genome Institute"/>
            <consortium name="Mycorrhizal Genomics Consortium"/>
            <person name="Kohler A."/>
            <person name="Kuo A."/>
            <person name="Nagy L.G."/>
            <person name="Floudas D."/>
            <person name="Copeland A."/>
            <person name="Barry K.W."/>
            <person name="Cichocki N."/>
            <person name="Veneault-Fourrey C."/>
            <person name="LaButti K."/>
            <person name="Lindquist E.A."/>
            <person name="Lipzen A."/>
            <person name="Lundell T."/>
            <person name="Morin E."/>
            <person name="Murat C."/>
            <person name="Riley R."/>
            <person name="Ohm R."/>
            <person name="Sun H."/>
            <person name="Tunlid A."/>
            <person name="Henrissat B."/>
            <person name="Grigoriev I.V."/>
            <person name="Hibbett D.S."/>
            <person name="Martin F."/>
        </authorList>
    </citation>
    <scope>NUCLEOTIDE SEQUENCE [LARGE SCALE GENOMIC DNA]</scope>
    <source>
        <strain evidence="4">FD-334 SS-4</strain>
    </source>
</reference>
<name>A0A0D2N207_HYPSF</name>
<feature type="compositionally biased region" description="Basic residues" evidence="2">
    <location>
        <begin position="19"/>
        <end position="31"/>
    </location>
</feature>
<feature type="compositionally biased region" description="Basic and acidic residues" evidence="2">
    <location>
        <begin position="9"/>
        <end position="18"/>
    </location>
</feature>
<dbReference type="OMA" id="EGWPPGI"/>
<accession>A0A0D2N207</accession>
<dbReference type="EMBL" id="KN817767">
    <property type="protein sequence ID" value="KJA13224.1"/>
    <property type="molecule type" value="Genomic_DNA"/>
</dbReference>
<keyword evidence="4" id="KW-1185">Reference proteome</keyword>
<dbReference type="STRING" id="945553.A0A0D2N207"/>
<organism evidence="3 4">
    <name type="scientific">Hypholoma sublateritium (strain FD-334 SS-4)</name>
    <dbReference type="NCBI Taxonomy" id="945553"/>
    <lineage>
        <taxon>Eukaryota</taxon>
        <taxon>Fungi</taxon>
        <taxon>Dikarya</taxon>
        <taxon>Basidiomycota</taxon>
        <taxon>Agaricomycotina</taxon>
        <taxon>Agaricomycetes</taxon>
        <taxon>Agaricomycetidae</taxon>
        <taxon>Agaricales</taxon>
        <taxon>Agaricineae</taxon>
        <taxon>Strophariaceae</taxon>
        <taxon>Hypholoma</taxon>
    </lineage>
</organism>
<dbReference type="OrthoDB" id="3033638at2759"/>
<feature type="coiled-coil region" evidence="1">
    <location>
        <begin position="49"/>
        <end position="80"/>
    </location>
</feature>